<dbReference type="SUPFAM" id="SSF82199">
    <property type="entry name" value="SET domain"/>
    <property type="match status" value="1"/>
</dbReference>
<proteinExistence type="predicted"/>
<dbReference type="GO" id="GO:0140999">
    <property type="term" value="F:histone H3K4 trimethyltransferase activity"/>
    <property type="evidence" value="ECO:0007669"/>
    <property type="project" value="UniProtKB-EC"/>
</dbReference>
<comment type="catalytic activity">
    <reaction evidence="8">
        <text>L-lysyl(4)-[histone H3] + 3 S-adenosyl-L-methionine = N(6),N(6),N(6)-trimethyl-L-lysyl(4)-[histone H3] + 3 S-adenosyl-L-homocysteine + 3 H(+)</text>
        <dbReference type="Rhea" id="RHEA:60260"/>
        <dbReference type="Rhea" id="RHEA-COMP:15537"/>
        <dbReference type="Rhea" id="RHEA-COMP:15547"/>
        <dbReference type="ChEBI" id="CHEBI:15378"/>
        <dbReference type="ChEBI" id="CHEBI:29969"/>
        <dbReference type="ChEBI" id="CHEBI:57856"/>
        <dbReference type="ChEBI" id="CHEBI:59789"/>
        <dbReference type="ChEBI" id="CHEBI:61961"/>
        <dbReference type="EC" id="2.1.1.354"/>
    </reaction>
</comment>
<evidence type="ECO:0000259" key="10">
    <source>
        <dbReference type="PROSITE" id="PS50280"/>
    </source>
</evidence>
<evidence type="ECO:0000256" key="9">
    <source>
        <dbReference type="SAM" id="MobiDB-lite"/>
    </source>
</evidence>
<feature type="compositionally biased region" description="Acidic residues" evidence="9">
    <location>
        <begin position="29"/>
        <end position="41"/>
    </location>
</feature>
<feature type="region of interest" description="Disordered" evidence="9">
    <location>
        <begin position="1"/>
        <end position="46"/>
    </location>
</feature>
<feature type="region of interest" description="Disordered" evidence="9">
    <location>
        <begin position="795"/>
        <end position="822"/>
    </location>
</feature>
<dbReference type="SMART" id="SM00317">
    <property type="entry name" value="SET"/>
    <property type="match status" value="1"/>
</dbReference>
<dbReference type="InterPro" id="IPR001214">
    <property type="entry name" value="SET_dom"/>
</dbReference>
<evidence type="ECO:0000313" key="12">
    <source>
        <dbReference type="EnsemblPlants" id="OBART12G18660.3"/>
    </source>
</evidence>
<name>A0A0D3HWP0_9ORYZ</name>
<reference evidence="12" key="2">
    <citation type="submission" date="2015-03" db="UniProtKB">
        <authorList>
            <consortium name="EnsemblPlants"/>
        </authorList>
    </citation>
    <scope>IDENTIFICATION</scope>
</reference>
<dbReference type="Pfam" id="PF00856">
    <property type="entry name" value="SET"/>
    <property type="match status" value="1"/>
</dbReference>
<dbReference type="Gene3D" id="2.170.270.10">
    <property type="entry name" value="SET domain"/>
    <property type="match status" value="1"/>
</dbReference>
<protein>
    <recommendedName>
        <fullName evidence="2">[histone H3]-lysine(4) N-trimethyltransferase</fullName>
        <ecNumber evidence="2">2.1.1.354</ecNumber>
    </recommendedName>
</protein>
<feature type="compositionally biased region" description="Polar residues" evidence="9">
    <location>
        <begin position="352"/>
        <end position="365"/>
    </location>
</feature>
<dbReference type="InterPro" id="IPR035445">
    <property type="entry name" value="GYF-like_dom_sf"/>
</dbReference>
<keyword evidence="7" id="KW-0539">Nucleus</keyword>
<dbReference type="AlphaFoldDB" id="A0A0D3HWP0"/>
<keyword evidence="6" id="KW-0156">Chromatin regulator</keyword>
<comment type="subcellular location">
    <subcellularLocation>
        <location evidence="1">Nucleus</location>
    </subcellularLocation>
</comment>
<feature type="region of interest" description="Disordered" evidence="9">
    <location>
        <begin position="558"/>
        <end position="582"/>
    </location>
</feature>
<dbReference type="EnsemblPlants" id="OBART12G18660.3">
    <property type="protein sequence ID" value="OBART12G18660.3"/>
    <property type="gene ID" value="OBART12G18660"/>
</dbReference>
<reference evidence="12" key="1">
    <citation type="journal article" date="2009" name="Rice">
        <title>De Novo Next Generation Sequencing of Plant Genomes.</title>
        <authorList>
            <person name="Rounsley S."/>
            <person name="Marri P.R."/>
            <person name="Yu Y."/>
            <person name="He R."/>
            <person name="Sisneros N."/>
            <person name="Goicoechea J.L."/>
            <person name="Lee S.J."/>
            <person name="Angelova A."/>
            <person name="Kudrna D."/>
            <person name="Luo M."/>
            <person name="Affourtit J."/>
            <person name="Desany B."/>
            <person name="Knight J."/>
            <person name="Niazi F."/>
            <person name="Egholm M."/>
            <person name="Wing R.A."/>
        </authorList>
    </citation>
    <scope>NUCLEOTIDE SEQUENCE [LARGE SCALE GENOMIC DNA]</scope>
    <source>
        <strain evidence="12">cv. IRGC 105608</strain>
    </source>
</reference>
<dbReference type="EC" id="2.1.1.354" evidence="2"/>
<evidence type="ECO:0000256" key="4">
    <source>
        <dbReference type="ARBA" id="ARBA00022679"/>
    </source>
</evidence>
<feature type="domain" description="GYF" evidence="11">
    <location>
        <begin position="203"/>
        <end position="250"/>
    </location>
</feature>
<evidence type="ECO:0000256" key="7">
    <source>
        <dbReference type="ARBA" id="ARBA00023242"/>
    </source>
</evidence>
<evidence type="ECO:0000256" key="8">
    <source>
        <dbReference type="ARBA" id="ARBA00047571"/>
    </source>
</evidence>
<keyword evidence="13" id="KW-1185">Reference proteome</keyword>
<dbReference type="InterPro" id="IPR046341">
    <property type="entry name" value="SET_dom_sf"/>
</dbReference>
<dbReference type="Gramene" id="OBART12G18660.3">
    <property type="protein sequence ID" value="OBART12G18660.3"/>
    <property type="gene ID" value="OBART12G18660"/>
</dbReference>
<dbReference type="PANTHER" id="PTHR45814">
    <property type="entry name" value="HISTONE-LYSINE N-METHYLTRANSFERASE SETD1"/>
    <property type="match status" value="1"/>
</dbReference>
<dbReference type="InterPro" id="IPR044570">
    <property type="entry name" value="Set1-like"/>
</dbReference>
<feature type="region of interest" description="Disordered" evidence="9">
    <location>
        <begin position="345"/>
        <end position="367"/>
    </location>
</feature>
<evidence type="ECO:0000256" key="1">
    <source>
        <dbReference type="ARBA" id="ARBA00004123"/>
    </source>
</evidence>
<evidence type="ECO:0000313" key="13">
    <source>
        <dbReference type="Proteomes" id="UP000026960"/>
    </source>
</evidence>
<evidence type="ECO:0000256" key="5">
    <source>
        <dbReference type="ARBA" id="ARBA00022691"/>
    </source>
</evidence>
<sequence length="1131" mass="126157">MPHSRSDSGSGSRGADPCRGRKRGRLLTLEEEEEEEEEESGMEGCSAPACGDVASCSGDQTQSASMFAAMQENACSISKGVVCPQSGLGYSAGQNGTHGGGGSMLHQNLEGCMYMNQLGQMCGPYPPEQLYDGLSTGFLHRDLAIYAVFGGKMANPVSLGSLKQFLSQWSSDSVVATRDKSAENKKMAPVNKLILPDNLSSEESCWMFEDAEGRRHGPHSLAELSYWHHSSYLHDLSMIYHVDSKFGPFTLVSLIDWWSGGTEHSESSANDSGSLNALMDDVVEDISHQLHAGIMKSARKVFIDEIFSSVLPEMIACRKTEKQMAAKRKSQAAKTDNVSNKNALVLKGKGDGTSTRPKSLNSYNNKVPEDPSVAVQSTAMQYEFADILSAVWETIYNKSMKSIWDEVLYDPVMDYCDAWLKRKNESNLLSTVVPGASDNQKMQDTDEMSPKAICDSDAPESDMDFPPGFGPNRESAEHSHSACVEYVTEKTDGRSGSSITLFSGPLGRVQVMLANELYVAAKEALFQHFEEVIAEEITNCLCIGFEDDINQERIRTPVHAPEPSSPPGISVHETPSTAEMPRDEISDMAEMARDEISDMAVDTIPCPADMAASGTSTVPEVTTDKLIIPYVEHQSPSASHASIFEKLDAHEEAELDDSFDEVPPGTEAGLASLVIMEKNKYQPSKSVDSVLDIYRYTSWAFFRQILHESVMKEWASLFSGALSNCFDSWYARKNIVAKTMDDTLRPKEYTYYRKRKLRKNCEASSSEKPMDEQLSRPLRDLVECKVNMKNIHRSSKAGISQRVSVVEKPSKKRAKPSHNDNINLNIQQDLKLLSDKKRKQKNLSNESNLKKKPLVLCPESYGCARASVSGWEWRDWARNATPSERAQVRGYRVRSILSAPENNVLKSSQVKGSSARTNRVKLRNLLAAAEGTDLLKIMQSKSRKKRLRFQRSKIHEWGLVALESIDAEDFVIEYVGELIRRQVSDIREDQYEKSGIGSSYLFRLDDDYVVDATKRGGLARFINHSCDPNCYTKVITVEGQKKIVIYAKRRKKDSMPLWFPEVPRINELGSKVYKSGGNCNWVLPQYVCVMRACRLYWAEVHCRNVLGFTDRLDGLIRAIQRKANNRAKASH</sequence>
<dbReference type="GO" id="GO:0032259">
    <property type="term" value="P:methylation"/>
    <property type="evidence" value="ECO:0007669"/>
    <property type="project" value="UniProtKB-KW"/>
</dbReference>
<dbReference type="PANTHER" id="PTHR45814:SF2">
    <property type="entry name" value="HISTONE-LYSINE N-METHYLTRANSFERASE SETD1"/>
    <property type="match status" value="1"/>
</dbReference>
<organism evidence="12">
    <name type="scientific">Oryza barthii</name>
    <dbReference type="NCBI Taxonomy" id="65489"/>
    <lineage>
        <taxon>Eukaryota</taxon>
        <taxon>Viridiplantae</taxon>
        <taxon>Streptophyta</taxon>
        <taxon>Embryophyta</taxon>
        <taxon>Tracheophyta</taxon>
        <taxon>Spermatophyta</taxon>
        <taxon>Magnoliopsida</taxon>
        <taxon>Liliopsida</taxon>
        <taxon>Poales</taxon>
        <taxon>Poaceae</taxon>
        <taxon>BOP clade</taxon>
        <taxon>Oryzoideae</taxon>
        <taxon>Oryzeae</taxon>
        <taxon>Oryzinae</taxon>
        <taxon>Oryza</taxon>
    </lineage>
</organism>
<dbReference type="Gene3D" id="3.30.1490.40">
    <property type="match status" value="1"/>
</dbReference>
<dbReference type="HOGENOM" id="CLU_003563_0_0_1"/>
<dbReference type="GO" id="GO:0048188">
    <property type="term" value="C:Set1C/COMPASS complex"/>
    <property type="evidence" value="ECO:0007669"/>
    <property type="project" value="TreeGrafter"/>
</dbReference>
<dbReference type="Proteomes" id="UP000026960">
    <property type="component" value="Chromosome 12"/>
</dbReference>
<evidence type="ECO:0000256" key="3">
    <source>
        <dbReference type="ARBA" id="ARBA00022603"/>
    </source>
</evidence>
<keyword evidence="4" id="KW-0808">Transferase</keyword>
<dbReference type="SUPFAM" id="SSF55277">
    <property type="entry name" value="GYF domain"/>
    <property type="match status" value="1"/>
</dbReference>
<evidence type="ECO:0000256" key="2">
    <source>
        <dbReference type="ARBA" id="ARBA00012182"/>
    </source>
</evidence>
<evidence type="ECO:0000256" key="6">
    <source>
        <dbReference type="ARBA" id="ARBA00022853"/>
    </source>
</evidence>
<evidence type="ECO:0000259" key="11">
    <source>
        <dbReference type="PROSITE" id="PS50829"/>
    </source>
</evidence>
<dbReference type="PROSITE" id="PS50829">
    <property type="entry name" value="GYF"/>
    <property type="match status" value="1"/>
</dbReference>
<keyword evidence="5" id="KW-0949">S-adenosyl-L-methionine</keyword>
<dbReference type="InterPro" id="IPR003169">
    <property type="entry name" value="GYF"/>
</dbReference>
<feature type="domain" description="SET" evidence="10">
    <location>
        <begin position="945"/>
        <end position="1062"/>
    </location>
</feature>
<accession>A0A0D3HWP0</accession>
<keyword evidence="3" id="KW-0489">Methyltransferase</keyword>
<dbReference type="PROSITE" id="PS50280">
    <property type="entry name" value="SET"/>
    <property type="match status" value="1"/>
</dbReference>